<dbReference type="PANTHER" id="PTHR31286">
    <property type="entry name" value="GLYCINE-RICH CELL WALL STRUCTURAL PROTEIN 1.8-LIKE"/>
    <property type="match status" value="1"/>
</dbReference>
<name>A0A9Q0FEN1_9ROSI</name>
<feature type="region of interest" description="Disordered" evidence="2">
    <location>
        <begin position="564"/>
        <end position="589"/>
    </location>
</feature>
<dbReference type="GO" id="GO:0003676">
    <property type="term" value="F:nucleic acid binding"/>
    <property type="evidence" value="ECO:0007669"/>
    <property type="project" value="InterPro"/>
</dbReference>
<dbReference type="PANTHER" id="PTHR31286:SF167">
    <property type="entry name" value="OS09G0268800 PROTEIN"/>
    <property type="match status" value="1"/>
</dbReference>
<reference evidence="4" key="2">
    <citation type="journal article" date="2023" name="Plants (Basel)">
        <title>Annotation of the Turnera subulata (Passifloraceae) Draft Genome Reveals the S-Locus Evolved after the Divergence of Turneroideae from Passifloroideae in a Stepwise Manner.</title>
        <authorList>
            <person name="Henning P.M."/>
            <person name="Roalson E.H."/>
            <person name="Mir W."/>
            <person name="McCubbin A.G."/>
            <person name="Shore J.S."/>
        </authorList>
    </citation>
    <scope>NUCLEOTIDE SEQUENCE</scope>
    <source>
        <strain evidence="4">F60SS</strain>
    </source>
</reference>
<dbReference type="EMBL" id="JAKUCV010005921">
    <property type="protein sequence ID" value="KAJ4829325.1"/>
    <property type="molecule type" value="Genomic_DNA"/>
</dbReference>
<dbReference type="Pfam" id="PF14111">
    <property type="entry name" value="DUF4283"/>
    <property type="match status" value="1"/>
</dbReference>
<dbReference type="InterPro" id="IPR040256">
    <property type="entry name" value="At4g02000-like"/>
</dbReference>
<evidence type="ECO:0000256" key="1">
    <source>
        <dbReference type="PROSITE-ProRule" id="PRU00047"/>
    </source>
</evidence>
<dbReference type="OrthoDB" id="1750606at2759"/>
<proteinExistence type="predicted"/>
<dbReference type="InterPro" id="IPR025558">
    <property type="entry name" value="DUF4283"/>
</dbReference>
<keyword evidence="1" id="KW-0863">Zinc-finger</keyword>
<feature type="compositionally biased region" description="Polar residues" evidence="2">
    <location>
        <begin position="467"/>
        <end position="484"/>
    </location>
</feature>
<feature type="region of interest" description="Disordered" evidence="2">
    <location>
        <begin position="413"/>
        <end position="485"/>
    </location>
</feature>
<dbReference type="Proteomes" id="UP001141552">
    <property type="component" value="Unassembled WGS sequence"/>
</dbReference>
<keyword evidence="5" id="KW-1185">Reference proteome</keyword>
<dbReference type="AlphaFoldDB" id="A0A9Q0FEN1"/>
<feature type="region of interest" description="Disordered" evidence="2">
    <location>
        <begin position="239"/>
        <end position="331"/>
    </location>
</feature>
<feature type="compositionally biased region" description="Polar residues" evidence="2">
    <location>
        <begin position="413"/>
        <end position="423"/>
    </location>
</feature>
<feature type="compositionally biased region" description="Basic and acidic residues" evidence="2">
    <location>
        <begin position="314"/>
        <end position="328"/>
    </location>
</feature>
<reference evidence="4" key="1">
    <citation type="submission" date="2022-02" db="EMBL/GenBank/DDBJ databases">
        <authorList>
            <person name="Henning P.M."/>
            <person name="McCubbin A.G."/>
            <person name="Shore J.S."/>
        </authorList>
    </citation>
    <scope>NUCLEOTIDE SEQUENCE</scope>
    <source>
        <strain evidence="4">F60SS</strain>
        <tissue evidence="4">Leaves</tissue>
    </source>
</reference>
<evidence type="ECO:0000259" key="3">
    <source>
        <dbReference type="PROSITE" id="PS50158"/>
    </source>
</evidence>
<feature type="compositionally biased region" description="Low complexity" evidence="2">
    <location>
        <begin position="255"/>
        <end position="271"/>
    </location>
</feature>
<dbReference type="PROSITE" id="PS50158">
    <property type="entry name" value="ZF_CCHC"/>
    <property type="match status" value="1"/>
</dbReference>
<dbReference type="InterPro" id="IPR001878">
    <property type="entry name" value="Znf_CCHC"/>
</dbReference>
<gene>
    <name evidence="4" type="ORF">Tsubulata_015555</name>
</gene>
<organism evidence="4 5">
    <name type="scientific">Turnera subulata</name>
    <dbReference type="NCBI Taxonomy" id="218843"/>
    <lineage>
        <taxon>Eukaryota</taxon>
        <taxon>Viridiplantae</taxon>
        <taxon>Streptophyta</taxon>
        <taxon>Embryophyta</taxon>
        <taxon>Tracheophyta</taxon>
        <taxon>Spermatophyta</taxon>
        <taxon>Magnoliopsida</taxon>
        <taxon>eudicotyledons</taxon>
        <taxon>Gunneridae</taxon>
        <taxon>Pentapetalae</taxon>
        <taxon>rosids</taxon>
        <taxon>fabids</taxon>
        <taxon>Malpighiales</taxon>
        <taxon>Passifloraceae</taxon>
        <taxon>Turnera</taxon>
    </lineage>
</organism>
<dbReference type="InterPro" id="IPR025836">
    <property type="entry name" value="Zn_knuckle_CX2CX4HX4C"/>
</dbReference>
<protein>
    <recommendedName>
        <fullName evidence="3">CCHC-type domain-containing protein</fullName>
    </recommendedName>
</protein>
<feature type="compositionally biased region" description="Basic and acidic residues" evidence="2">
    <location>
        <begin position="280"/>
        <end position="305"/>
    </location>
</feature>
<dbReference type="InterPro" id="IPR036875">
    <property type="entry name" value="Znf_CCHC_sf"/>
</dbReference>
<sequence length="589" mass="64103">MDSEDIPSPVHTEDVVPVIEMESDDEIQQEVVSPVLVGRLVVDFKRFNTRVIGEGLTRIWGLKHQVHLTEVRDNVFVFQFTALNEKERILAGSPWAFAGHLLWLKEWSATKTLEEVNFEEGDIWVQVSGLTPEQMTIKKVQKMAFLFGGIEEIDLPPDNSPYWGDSFKMRVRIPLHKALPTGFVCKKRGDQASWAAFQYEKLGDYCYYCARLGHVEKECPRYSEDKRKGKVRAEPITGIFDLRAPKTKPRRFIPRQQSSAAQGAAQGNRANSHPQTTRGKRAEPTTRSQKSPEDPRGSGTHHDGTSTHSPPMTSDHEQAPPPHEKPQNKDYVSSATVAISTAFAASTRSYGLQLGISTMDCSMCPIAVPSAKSGKTSSPAGTPIFSLTENAPSDTASKLEEMAQNSMAGVLGQNTVVPPTRKNSVAGPDAKSQNTAEGVLETSPPALGRGKRKTVFSPASRKKLKAQSGQAPSNQKTGKTQKAQMSPKIDPIINLPLPITTQGPIFLATSMANITAPQAGMGPYPPQIDIPTAPITHEIGLSPTISMKKLARLSGTLSPLVIPEQDSITPSRDVPSQAVVAGLEQPQAK</sequence>
<evidence type="ECO:0000313" key="5">
    <source>
        <dbReference type="Proteomes" id="UP001141552"/>
    </source>
</evidence>
<feature type="compositionally biased region" description="Basic residues" evidence="2">
    <location>
        <begin position="449"/>
        <end position="465"/>
    </location>
</feature>
<accession>A0A9Q0FEN1</accession>
<dbReference type="SUPFAM" id="SSF57756">
    <property type="entry name" value="Retrovirus zinc finger-like domains"/>
    <property type="match status" value="1"/>
</dbReference>
<keyword evidence="1" id="KW-0862">Zinc</keyword>
<feature type="domain" description="CCHC-type" evidence="3">
    <location>
        <begin position="206"/>
        <end position="221"/>
    </location>
</feature>
<evidence type="ECO:0000313" key="4">
    <source>
        <dbReference type="EMBL" id="KAJ4829325.1"/>
    </source>
</evidence>
<evidence type="ECO:0000256" key="2">
    <source>
        <dbReference type="SAM" id="MobiDB-lite"/>
    </source>
</evidence>
<dbReference type="Pfam" id="PF14392">
    <property type="entry name" value="zf-CCHC_4"/>
    <property type="match status" value="1"/>
</dbReference>
<dbReference type="GO" id="GO:0008270">
    <property type="term" value="F:zinc ion binding"/>
    <property type="evidence" value="ECO:0007669"/>
    <property type="project" value="UniProtKB-KW"/>
</dbReference>
<keyword evidence="1" id="KW-0479">Metal-binding</keyword>
<comment type="caution">
    <text evidence="4">The sequence shown here is derived from an EMBL/GenBank/DDBJ whole genome shotgun (WGS) entry which is preliminary data.</text>
</comment>